<proteinExistence type="predicted"/>
<gene>
    <name evidence="1" type="ORF">BV87_22020</name>
</gene>
<protein>
    <submittedName>
        <fullName evidence="1">Uncharacterized protein</fullName>
    </submittedName>
</protein>
<dbReference type="AlphaFoldDB" id="A0A0J9FSD1"/>
<name>A0A0J9FSD1_SPHYA</name>
<reference evidence="1 2" key="1">
    <citation type="submission" date="2017-04" db="EMBL/GenBank/DDBJ databases">
        <title>Characterization, genome and methylation analysis of a phthalic acid esters degrading strain Sphingobium yanoikuyae SHJ.</title>
        <authorList>
            <person name="Feng L."/>
        </authorList>
    </citation>
    <scope>NUCLEOTIDE SEQUENCE [LARGE SCALE GENOMIC DNA]</scope>
    <source>
        <strain evidence="1 2">SHJ</strain>
    </source>
</reference>
<evidence type="ECO:0000313" key="1">
    <source>
        <dbReference type="EMBL" id="ATP20791.1"/>
    </source>
</evidence>
<dbReference type="RefSeq" id="WP_048937760.1">
    <property type="nucleotide sequence ID" value="NZ_CP020925.1"/>
</dbReference>
<organism evidence="1 2">
    <name type="scientific">Sphingobium yanoikuyae</name>
    <name type="common">Sphingomonas yanoikuyae</name>
    <dbReference type="NCBI Taxonomy" id="13690"/>
    <lineage>
        <taxon>Bacteria</taxon>
        <taxon>Pseudomonadati</taxon>
        <taxon>Pseudomonadota</taxon>
        <taxon>Alphaproteobacteria</taxon>
        <taxon>Sphingomonadales</taxon>
        <taxon>Sphingomonadaceae</taxon>
        <taxon>Sphingobium</taxon>
    </lineage>
</organism>
<sequence length="141" mass="15797">MNALAVIDPADQPIQLEVFSYVPTWASVHAVGDKSAMPLFRQGEVAVFENSTKRIPEHGKLYVVEYGGNPIAPGHRIISPRRTRLVQAHRHQTADREHWSFRSYAGPAHWHDGWYPDEYAMAEKVLGPVIGIYAPSGSIRP</sequence>
<evidence type="ECO:0000313" key="2">
    <source>
        <dbReference type="Proteomes" id="UP000037029"/>
    </source>
</evidence>
<dbReference type="EMBL" id="CP020925">
    <property type="protein sequence ID" value="ATP20791.1"/>
    <property type="molecule type" value="Genomic_DNA"/>
</dbReference>
<accession>A0A0J9FSD1</accession>
<dbReference type="Proteomes" id="UP000037029">
    <property type="component" value="Chromosome"/>
</dbReference>